<accession>A0A0E0RW28</accession>
<dbReference type="EMBL" id="HG970332">
    <property type="protein sequence ID" value="CEF75453.1"/>
    <property type="molecule type" value="Genomic_DNA"/>
</dbReference>
<dbReference type="EnsemblFungi" id="CEF75453">
    <property type="protein sequence ID" value="CEF75453"/>
    <property type="gene ID" value="FGRRES_15576"/>
</dbReference>
<evidence type="ECO:0000313" key="3">
    <source>
        <dbReference type="Proteomes" id="UP000070720"/>
    </source>
</evidence>
<evidence type="ECO:0000313" key="2">
    <source>
        <dbReference type="EnsemblFungi" id="CEF75453"/>
    </source>
</evidence>
<name>A0A098D939_GIBZE</name>
<reference evidence="2 3" key="1">
    <citation type="journal article" date="2007" name="Science">
        <title>The Fusarium graminearum genome reveals a link between localized polymorphism and pathogen specialization.</title>
        <authorList>
            <person name="Cuomo C.A."/>
            <person name="Gueldener U."/>
            <person name="Xu J.-R."/>
            <person name="Trail F."/>
            <person name="Turgeon B.G."/>
            <person name="Di Pietro A."/>
            <person name="Walton J.D."/>
            <person name="Ma L.-J."/>
            <person name="Baker S.E."/>
            <person name="Rep M."/>
            <person name="Adam G."/>
            <person name="Antoniw J."/>
            <person name="Baldwin T."/>
            <person name="Calvo S.E."/>
            <person name="Chang Y.-L."/>
            <person name="DeCaprio D."/>
            <person name="Gale L.R."/>
            <person name="Gnerre S."/>
            <person name="Goswami R.S."/>
            <person name="Hammond-Kosack K."/>
            <person name="Harris L.J."/>
            <person name="Hilburn K."/>
            <person name="Kennell J.C."/>
            <person name="Kroken S."/>
            <person name="Magnuson J.K."/>
            <person name="Mannhaupt G."/>
            <person name="Mauceli E.W."/>
            <person name="Mewes H.-W."/>
            <person name="Mitterbauer R."/>
            <person name="Muehlbauer G."/>
            <person name="Muensterkoetter M."/>
            <person name="Nelson D."/>
            <person name="O'Donnell K."/>
            <person name="Ouellet T."/>
            <person name="Qi W."/>
            <person name="Quesneville H."/>
            <person name="Roncero M.I.G."/>
            <person name="Seong K.-Y."/>
            <person name="Tetko I.V."/>
            <person name="Urban M."/>
            <person name="Waalwijk C."/>
            <person name="Ward T.J."/>
            <person name="Yao J."/>
            <person name="Birren B.W."/>
            <person name="Kistler H.C."/>
        </authorList>
    </citation>
    <scope>NUCLEOTIDE SEQUENCE [LARGE SCALE GENOMIC DNA]</scope>
    <source>
        <strain evidence="3">ATCC MYA-4620 / CBS 123657 / FGSC 9075 / NRRL 31084 / PH-1</strain>
        <strain evidence="2">PH-1 / ATCC MYA-4620 / FGSC 9075 / NRRL 31084</strain>
    </source>
</reference>
<dbReference type="Proteomes" id="UP000070720">
    <property type="component" value="Chromosome 1"/>
</dbReference>
<keyword evidence="3" id="KW-1185">Reference proteome</keyword>
<evidence type="ECO:0000313" key="1">
    <source>
        <dbReference type="EMBL" id="CEF75453.1"/>
    </source>
</evidence>
<accession>A0A098D939</accession>
<reference evidence="2 3" key="2">
    <citation type="journal article" date="2010" name="Nature">
        <title>Comparative genomics reveals mobile pathogenicity chromosomes in Fusarium.</title>
        <authorList>
            <person name="Ma L.J."/>
            <person name="van der Does H.C."/>
            <person name="Borkovich K.A."/>
            <person name="Coleman J.J."/>
            <person name="Daboussi M.J."/>
            <person name="Di Pietro A."/>
            <person name="Dufresne M."/>
            <person name="Freitag M."/>
            <person name="Grabherr M."/>
            <person name="Henrissat B."/>
            <person name="Houterman P.M."/>
            <person name="Kang S."/>
            <person name="Shim W.B."/>
            <person name="Woloshuk C."/>
            <person name="Xie X."/>
            <person name="Xu J.R."/>
            <person name="Antoniw J."/>
            <person name="Baker S.E."/>
            <person name="Bluhm B.H."/>
            <person name="Breakspear A."/>
            <person name="Brown D.W."/>
            <person name="Butchko R.A."/>
            <person name="Chapman S."/>
            <person name="Coulson R."/>
            <person name="Coutinho P.M."/>
            <person name="Danchin E.G."/>
            <person name="Diener A."/>
            <person name="Gale L.R."/>
            <person name="Gardiner D.M."/>
            <person name="Goff S."/>
            <person name="Hammond-Kosack K.E."/>
            <person name="Hilburn K."/>
            <person name="Hua-Van A."/>
            <person name="Jonkers W."/>
            <person name="Kazan K."/>
            <person name="Kodira C.D."/>
            <person name="Koehrsen M."/>
            <person name="Kumar L."/>
            <person name="Lee Y.H."/>
            <person name="Li L."/>
            <person name="Manners J.M."/>
            <person name="Miranda-Saavedra D."/>
            <person name="Mukherjee M."/>
            <person name="Park G."/>
            <person name="Park J."/>
            <person name="Park S.Y."/>
            <person name="Proctor R.H."/>
            <person name="Regev A."/>
            <person name="Ruiz-Roldan M.C."/>
            <person name="Sain D."/>
            <person name="Sakthikumar S."/>
            <person name="Sykes S."/>
            <person name="Schwartz D.C."/>
            <person name="Turgeon B.G."/>
            <person name="Wapinski I."/>
            <person name="Yoder O."/>
            <person name="Young S."/>
            <person name="Zeng Q."/>
            <person name="Zhou S."/>
            <person name="Galagan J."/>
            <person name="Cuomo C.A."/>
            <person name="Kistler H.C."/>
            <person name="Rep M."/>
        </authorList>
    </citation>
    <scope>GENOME REANNOTATION</scope>
    <source>
        <strain evidence="3">ATCC MYA-4620 / CBS 123657 / FGSC 9075 / NRRL 31084 / PH-1</strain>
        <strain evidence="2">PH-1 / ATCC MYA-4620 / FGSC 9075 / NRRL 31084</strain>
    </source>
</reference>
<gene>
    <name evidence="1" type="ORF">FGRAMPH1_01T07297</name>
</gene>
<dbReference type="VEuPathDB" id="FungiDB:FGRAMPH1_01G07297"/>
<dbReference type="InParanoid" id="A0A098D939"/>
<organism evidence="1 3">
    <name type="scientific">Gibberella zeae (strain ATCC MYA-4620 / CBS 123657 / FGSC 9075 / NRRL 31084 / PH-1)</name>
    <name type="common">Wheat head blight fungus</name>
    <name type="synonym">Fusarium graminearum</name>
    <dbReference type="NCBI Taxonomy" id="229533"/>
    <lineage>
        <taxon>Eukaryota</taxon>
        <taxon>Fungi</taxon>
        <taxon>Dikarya</taxon>
        <taxon>Ascomycota</taxon>
        <taxon>Pezizomycotina</taxon>
        <taxon>Sordariomycetes</taxon>
        <taxon>Hypocreomycetidae</taxon>
        <taxon>Hypocreales</taxon>
        <taxon>Nectriaceae</taxon>
        <taxon>Fusarium</taxon>
    </lineage>
</organism>
<sequence>MIPTLQSINCFPKLKFLAGPSSLSLFTPHNHAHSNLLVASLTLLKDKGPLLILVTTKKRPSS</sequence>
<reference evidence="1 3" key="3">
    <citation type="journal article" date="2015" name="BMC Genomics">
        <title>The completed genome sequence of the pathogenic ascomycete fungus Fusarium graminearum.</title>
        <authorList>
            <person name="King R."/>
            <person name="Urban M."/>
            <person name="Hammond-Kosack M.C."/>
            <person name="Hassani-Pak K."/>
            <person name="Hammond-Kosack K.E."/>
        </authorList>
    </citation>
    <scope>NUCLEOTIDE SEQUENCE [LARGE SCALE GENOMIC DNA]</scope>
    <source>
        <strain evidence="3">ATCC MYA-4620 / CBS 123657 / FGSC 9075 / NRRL 31084 / PH-1</strain>
        <strain evidence="1">PH-1</strain>
    </source>
</reference>
<dbReference type="AlphaFoldDB" id="A0A098D939"/>
<proteinExistence type="predicted"/>
<reference evidence="2" key="4">
    <citation type="submission" date="2017-01" db="UniProtKB">
        <authorList>
            <consortium name="EnsemblFungi"/>
        </authorList>
    </citation>
    <scope>IDENTIFICATION</scope>
    <source>
        <strain evidence="2">PH-1 / ATCC MYA-4620 / FGSC 9075 / NRRL 31084</strain>
    </source>
</reference>
<protein>
    <submittedName>
        <fullName evidence="1">Chromosome 1, complete genome</fullName>
    </submittedName>
</protein>